<dbReference type="EMBL" id="FQNC01000044">
    <property type="protein sequence ID" value="SGY55462.1"/>
    <property type="molecule type" value="Genomic_DNA"/>
</dbReference>
<name>A0A2X0M5Q8_9BASI</name>
<accession>A0A2X0M5Q8</accession>
<evidence type="ECO:0000313" key="1">
    <source>
        <dbReference type="EMBL" id="SGY55335.1"/>
    </source>
</evidence>
<proteinExistence type="predicted"/>
<protein>
    <submittedName>
        <fullName evidence="1">BQ5605_C006g04005 protein</fullName>
    </submittedName>
    <submittedName>
        <fullName evidence="2">BQ5605_C006g04029 protein</fullName>
    </submittedName>
</protein>
<dbReference type="AlphaFoldDB" id="A0A2X0M5Q8"/>
<reference evidence="2 3" key="1">
    <citation type="submission" date="2016-11" db="EMBL/GenBank/DDBJ databases">
        <authorList>
            <person name="Jaros S."/>
            <person name="Januszkiewicz K."/>
            <person name="Wedrychowicz H."/>
        </authorList>
    </citation>
    <scope>NUCLEOTIDE SEQUENCE [LARGE SCALE GENOMIC DNA]</scope>
</reference>
<evidence type="ECO:0000313" key="2">
    <source>
        <dbReference type="EMBL" id="SGY55462.1"/>
    </source>
</evidence>
<evidence type="ECO:0000313" key="3">
    <source>
        <dbReference type="Proteomes" id="UP000249464"/>
    </source>
</evidence>
<dbReference type="Proteomes" id="UP000249464">
    <property type="component" value="Unassembled WGS sequence"/>
</dbReference>
<organism evidence="2 3">
    <name type="scientific">Microbotryum silenes-dioicae</name>
    <dbReference type="NCBI Taxonomy" id="796604"/>
    <lineage>
        <taxon>Eukaryota</taxon>
        <taxon>Fungi</taxon>
        <taxon>Dikarya</taxon>
        <taxon>Basidiomycota</taxon>
        <taxon>Pucciniomycotina</taxon>
        <taxon>Microbotryomycetes</taxon>
        <taxon>Microbotryales</taxon>
        <taxon>Microbotryaceae</taxon>
        <taxon>Microbotryum</taxon>
    </lineage>
</organism>
<gene>
    <name evidence="2" type="primary">BQ5605_C006g04029</name>
    <name evidence="1" type="synonym">BQ5605_C006g04005</name>
    <name evidence="1" type="ORF">BQ5605_C006G04005</name>
    <name evidence="2" type="ORF">BQ5605_C006G04029</name>
</gene>
<keyword evidence="3" id="KW-1185">Reference proteome</keyword>
<sequence>MPSPEAAAQNRSTRRRANCVGQCANSAVRGPASVSRACRHWASLHDISRSSATFYEPGLN</sequence>
<dbReference type="EMBL" id="FQNC01000044">
    <property type="protein sequence ID" value="SGY55335.1"/>
    <property type="molecule type" value="Genomic_DNA"/>
</dbReference>